<evidence type="ECO:0000259" key="2">
    <source>
        <dbReference type="Pfam" id="PF01883"/>
    </source>
</evidence>
<dbReference type="PANTHER" id="PTHR42831:SF1">
    <property type="entry name" value="FE-S PROTEIN MATURATION AUXILIARY FACTOR YITW"/>
    <property type="match status" value="1"/>
</dbReference>
<accession>A0A087BNV3</accession>
<dbReference type="eggNOG" id="COG2151">
    <property type="taxonomic scope" value="Bacteria"/>
</dbReference>
<dbReference type="InterPro" id="IPR034904">
    <property type="entry name" value="FSCA_dom_sf"/>
</dbReference>
<dbReference type="STRING" id="1693.BMIN_0603"/>
<dbReference type="PANTHER" id="PTHR42831">
    <property type="entry name" value="FE-S PROTEIN MATURATION AUXILIARY FACTOR YITW"/>
    <property type="match status" value="1"/>
</dbReference>
<dbReference type="Proteomes" id="UP000029014">
    <property type="component" value="Unassembled WGS sequence"/>
</dbReference>
<evidence type="ECO:0000313" key="4">
    <source>
        <dbReference type="Proteomes" id="UP000029014"/>
    </source>
</evidence>
<evidence type="ECO:0000313" key="3">
    <source>
        <dbReference type="EMBL" id="KFI72703.1"/>
    </source>
</evidence>
<name>A0A087BNV3_9BIFI</name>
<dbReference type="SUPFAM" id="SSF117916">
    <property type="entry name" value="Fe-S cluster assembly (FSCA) domain-like"/>
    <property type="match status" value="1"/>
</dbReference>
<comment type="caution">
    <text evidence="3">The sequence shown here is derived from an EMBL/GenBank/DDBJ whole genome shotgun (WGS) entry which is preliminary data.</text>
</comment>
<feature type="domain" description="MIP18 family-like" evidence="2">
    <location>
        <begin position="121"/>
        <end position="184"/>
    </location>
</feature>
<evidence type="ECO:0000256" key="1">
    <source>
        <dbReference type="SAM" id="MobiDB-lite"/>
    </source>
</evidence>
<feature type="compositionally biased region" description="Basic and acidic residues" evidence="1">
    <location>
        <begin position="62"/>
        <end position="79"/>
    </location>
</feature>
<dbReference type="EMBL" id="JGZD01000009">
    <property type="protein sequence ID" value="KFI72703.1"/>
    <property type="molecule type" value="Genomic_DNA"/>
</dbReference>
<protein>
    <submittedName>
        <fullName evidence="3">Metal-sulfur cluster biosynthetic protein</fullName>
    </submittedName>
</protein>
<organism evidence="3 4">
    <name type="scientific">Bifidobacterium minimum</name>
    <dbReference type="NCBI Taxonomy" id="1693"/>
    <lineage>
        <taxon>Bacteria</taxon>
        <taxon>Bacillati</taxon>
        <taxon>Actinomycetota</taxon>
        <taxon>Actinomycetes</taxon>
        <taxon>Bifidobacteriales</taxon>
        <taxon>Bifidobacteriaceae</taxon>
        <taxon>Bifidobacterium</taxon>
    </lineage>
</organism>
<dbReference type="RefSeq" id="WP_022860726.1">
    <property type="nucleotide sequence ID" value="NZ_JGZD01000009.1"/>
</dbReference>
<gene>
    <name evidence="3" type="ORF">BMIN_0603</name>
</gene>
<dbReference type="AlphaFoldDB" id="A0A087BNV3"/>
<dbReference type="Gene3D" id="3.30.300.130">
    <property type="entry name" value="Fe-S cluster assembly (FSCA)"/>
    <property type="match status" value="1"/>
</dbReference>
<dbReference type="Pfam" id="PF01883">
    <property type="entry name" value="FeS_assembly_P"/>
    <property type="match status" value="1"/>
</dbReference>
<sequence length="224" mass="23954">MSTPHDELVPEPQSTILDTISKVMGDEEEAGRVMANPSLLSSAQPRMRPTESPAGAGTEPAAGRDADGHDAADDRDGKHASCACGGRHDDGTHGCCADHADEDEDGIPLKALDDIGRATAQDVREALHQVIDPELGIDVIDLGLVYGIEIDAQGRAIITMTLTTPACPLTDLIEDECASTLAGLVEEFRIDWTWNPQWTIDKITPSGRDQLAAIGFNLDNMPQY</sequence>
<reference evidence="3 4" key="1">
    <citation type="submission" date="2014-03" db="EMBL/GenBank/DDBJ databases">
        <title>Genomics of Bifidobacteria.</title>
        <authorList>
            <person name="Ventura M."/>
            <person name="Milani C."/>
            <person name="Lugli G.A."/>
        </authorList>
    </citation>
    <scope>NUCLEOTIDE SEQUENCE [LARGE SCALE GENOMIC DNA]</scope>
    <source>
        <strain evidence="3 4">LMG 11592</strain>
    </source>
</reference>
<dbReference type="InterPro" id="IPR002744">
    <property type="entry name" value="MIP18-like"/>
</dbReference>
<proteinExistence type="predicted"/>
<keyword evidence="4" id="KW-1185">Reference proteome</keyword>
<feature type="region of interest" description="Disordered" evidence="1">
    <location>
        <begin position="21"/>
        <end position="80"/>
    </location>
</feature>
<dbReference type="InterPro" id="IPR052339">
    <property type="entry name" value="Fe-S_Maturation_MIP18"/>
</dbReference>